<dbReference type="Proteomes" id="UP000419138">
    <property type="component" value="Unassembled WGS sequence"/>
</dbReference>
<accession>A0A646KHF0</accession>
<keyword evidence="3" id="KW-1185">Reference proteome</keyword>
<dbReference type="PANTHER" id="PTHR43422">
    <property type="entry name" value="THIAMINE THIAZOLE SYNTHASE"/>
    <property type="match status" value="1"/>
</dbReference>
<dbReference type="InterPro" id="IPR036188">
    <property type="entry name" value="FAD/NAD-bd_sf"/>
</dbReference>
<evidence type="ECO:0000313" key="3">
    <source>
        <dbReference type="Proteomes" id="UP000419138"/>
    </source>
</evidence>
<reference evidence="2 3" key="1">
    <citation type="submission" date="2019-05" db="EMBL/GenBank/DDBJ databases">
        <title>Comparative genomics and metabolomics analyses of clavulanic acid producing Streptomyces species provides insight into specialized metabolism and evolution of beta-lactam biosynthetic gene clusters.</title>
        <authorList>
            <person name="Moore M.A."/>
            <person name="Cruz-Morales P."/>
            <person name="Barona Gomez F."/>
            <person name="Kapil T."/>
        </authorList>
    </citation>
    <scope>NUCLEOTIDE SEQUENCE [LARGE SCALE GENOMIC DNA]</scope>
    <source>
        <strain evidence="2 3">NRRL 5741</strain>
    </source>
</reference>
<gene>
    <name evidence="2" type="ORF">FF041_15065</name>
</gene>
<dbReference type="SUPFAM" id="SSF51905">
    <property type="entry name" value="FAD/NAD(P)-binding domain"/>
    <property type="match status" value="1"/>
</dbReference>
<dbReference type="Gene3D" id="3.50.50.60">
    <property type="entry name" value="FAD/NAD(P)-binding domain"/>
    <property type="match status" value="1"/>
</dbReference>
<comment type="caution">
    <text evidence="2">The sequence shown here is derived from an EMBL/GenBank/DDBJ whole genome shotgun (WGS) entry which is preliminary data.</text>
</comment>
<dbReference type="Pfam" id="PF12831">
    <property type="entry name" value="FAD_oxidored"/>
    <property type="match status" value="1"/>
</dbReference>
<feature type="region of interest" description="Disordered" evidence="1">
    <location>
        <begin position="462"/>
        <end position="489"/>
    </location>
</feature>
<dbReference type="AlphaFoldDB" id="A0A646KHF0"/>
<proteinExistence type="predicted"/>
<evidence type="ECO:0000313" key="2">
    <source>
        <dbReference type="EMBL" id="MQT01480.1"/>
    </source>
</evidence>
<sequence>MTHPSPTGSPVAPLRSVRGRRAVVIGGGLAGMLAAAALDGFADEITVVERDLLPDGPLPRKSLPQARHAHLLWSGGVRAFEQLLPGITRAWLAAGARRIPLPTGLVSLSSQGWLRRWPEMQYMISCSRDLLDWVVRERVLRAPAVTLLQGHTVRGLEGTAARVTGVRVSAEDGRELTLDAELVVDAAGRGSRATGWLGELGIDGVEEGQVDSGLVYATRVYRAPHGSEDFPVVNVQSDPGDPVPGRTATLNPIENGRWLVTLSGTRGGEPSADPARFESFARSELRHPVIGELISRTEPLTPEVHLSRSTVNRRRWFEKAPEWPDGFIAVGDAVATYNPVYGQGMSVAAQGLAELRGTLRRHRLDEPGLARLVQQAVARPVGLAWDLATSLDILYPGAVGPPPRPGGGLMKRYVDRLAYAATGRAQLTRAFIGVITLSQPLSSWLHPDVMVGVLRGPGRAQLTGPPFTAGEREIAAGRGRSGPPTDKVM</sequence>
<organism evidence="2 3">
    <name type="scientific">Streptomyces jumonjinensis</name>
    <dbReference type="NCBI Taxonomy" id="1945"/>
    <lineage>
        <taxon>Bacteria</taxon>
        <taxon>Bacillati</taxon>
        <taxon>Actinomycetota</taxon>
        <taxon>Actinomycetes</taxon>
        <taxon>Kitasatosporales</taxon>
        <taxon>Streptomycetaceae</taxon>
        <taxon>Streptomyces</taxon>
    </lineage>
</organism>
<dbReference type="EMBL" id="VCLA01000126">
    <property type="protein sequence ID" value="MQT01480.1"/>
    <property type="molecule type" value="Genomic_DNA"/>
</dbReference>
<dbReference type="OrthoDB" id="9790035at2"/>
<name>A0A646KHF0_STRJU</name>
<evidence type="ECO:0000256" key="1">
    <source>
        <dbReference type="SAM" id="MobiDB-lite"/>
    </source>
</evidence>
<protein>
    <submittedName>
        <fullName evidence="2">Pyridine nucleotide-disulfide oxidoreductase</fullName>
    </submittedName>
</protein>
<dbReference type="RefSeq" id="WP_153523285.1">
    <property type="nucleotide sequence ID" value="NZ_JBEPDZ010000006.1"/>
</dbReference>
<dbReference type="PANTHER" id="PTHR43422:SF3">
    <property type="entry name" value="THIAMINE THIAZOLE SYNTHASE"/>
    <property type="match status" value="1"/>
</dbReference>